<evidence type="ECO:0000256" key="1">
    <source>
        <dbReference type="SAM" id="Phobius"/>
    </source>
</evidence>
<feature type="signal peptide" evidence="2">
    <location>
        <begin position="1"/>
        <end position="26"/>
    </location>
</feature>
<reference evidence="4" key="1">
    <citation type="journal article" date="2019" name="Int. J. Syst. Evol. Microbiol.">
        <title>The Global Catalogue of Microorganisms (GCM) 10K type strain sequencing project: providing services to taxonomists for standard genome sequencing and annotation.</title>
        <authorList>
            <consortium name="The Broad Institute Genomics Platform"/>
            <consortium name="The Broad Institute Genome Sequencing Center for Infectious Disease"/>
            <person name="Wu L."/>
            <person name="Ma J."/>
        </authorList>
    </citation>
    <scope>NUCLEOTIDE SEQUENCE [LARGE SCALE GENOMIC DNA]</scope>
    <source>
        <strain evidence="4">KCTC 42282</strain>
    </source>
</reference>
<evidence type="ECO:0000256" key="2">
    <source>
        <dbReference type="SAM" id="SignalP"/>
    </source>
</evidence>
<protein>
    <recommendedName>
        <fullName evidence="5">DUF4129 domain-containing protein</fullName>
    </recommendedName>
</protein>
<accession>A0ABV7ULJ4</accession>
<sequence length="237" mass="25342">MKIRIVVLLISGLLASLAPVLQPARAQDSAAVQGQGSPAASSEYVELCRRRGVRCKLAYSEKTVDSPAIASPRAPAIISGPAAPLLALAALAVLVGLWLRFGGGGVLLSSAPRDMKQQRTDAPETWRVNDHEADERPEQFLLRIAAMEDRKLALVQLLRRCLLHAADATGTRLFRSDTERAVLGRLPADMTGRDRLETLLAGTELAHYGGRTPAEAQFSVLLDAARDLLASGAGRHA</sequence>
<comment type="caution">
    <text evidence="3">The sequence shown here is derived from an EMBL/GenBank/DDBJ whole genome shotgun (WGS) entry which is preliminary data.</text>
</comment>
<feature type="chain" id="PRO_5046398520" description="DUF4129 domain-containing protein" evidence="2">
    <location>
        <begin position="27"/>
        <end position="237"/>
    </location>
</feature>
<dbReference type="RefSeq" id="WP_191319332.1">
    <property type="nucleotide sequence ID" value="NZ_BNCG01000007.1"/>
</dbReference>
<keyword evidence="1" id="KW-0812">Transmembrane</keyword>
<evidence type="ECO:0000313" key="4">
    <source>
        <dbReference type="Proteomes" id="UP001595704"/>
    </source>
</evidence>
<keyword evidence="4" id="KW-1185">Reference proteome</keyword>
<feature type="transmembrane region" description="Helical" evidence="1">
    <location>
        <begin position="85"/>
        <end position="109"/>
    </location>
</feature>
<keyword evidence="2" id="KW-0732">Signal</keyword>
<dbReference type="EMBL" id="JBHRYC010000093">
    <property type="protein sequence ID" value="MFC3639363.1"/>
    <property type="molecule type" value="Genomic_DNA"/>
</dbReference>
<evidence type="ECO:0000313" key="3">
    <source>
        <dbReference type="EMBL" id="MFC3639363.1"/>
    </source>
</evidence>
<evidence type="ECO:0008006" key="5">
    <source>
        <dbReference type="Google" id="ProtNLM"/>
    </source>
</evidence>
<organism evidence="3 4">
    <name type="scientific">Camelimonas fluminis</name>
    <dbReference type="NCBI Taxonomy" id="1576911"/>
    <lineage>
        <taxon>Bacteria</taxon>
        <taxon>Pseudomonadati</taxon>
        <taxon>Pseudomonadota</taxon>
        <taxon>Alphaproteobacteria</taxon>
        <taxon>Hyphomicrobiales</taxon>
        <taxon>Chelatococcaceae</taxon>
        <taxon>Camelimonas</taxon>
    </lineage>
</organism>
<name>A0ABV7ULJ4_9HYPH</name>
<keyword evidence="1" id="KW-1133">Transmembrane helix</keyword>
<gene>
    <name evidence="3" type="ORF">ACFONL_18665</name>
</gene>
<dbReference type="Proteomes" id="UP001595704">
    <property type="component" value="Unassembled WGS sequence"/>
</dbReference>
<proteinExistence type="predicted"/>
<keyword evidence="1" id="KW-0472">Membrane</keyword>